<feature type="compositionally biased region" description="Basic and acidic residues" evidence="2">
    <location>
        <begin position="235"/>
        <end position="250"/>
    </location>
</feature>
<dbReference type="GO" id="GO:0000935">
    <property type="term" value="C:division septum"/>
    <property type="evidence" value="ECO:0007669"/>
    <property type="project" value="TreeGrafter"/>
</dbReference>
<proteinExistence type="predicted"/>
<evidence type="ECO:0000256" key="1">
    <source>
        <dbReference type="SAM" id="Coils"/>
    </source>
</evidence>
<dbReference type="PANTHER" id="PTHR23065:SF17">
    <property type="entry name" value="RHO-GTPASE-ACTIVATING PROTEIN RGD2"/>
    <property type="match status" value="1"/>
</dbReference>
<dbReference type="OrthoDB" id="2155291at2759"/>
<feature type="compositionally biased region" description="Polar residues" evidence="2">
    <location>
        <begin position="1062"/>
        <end position="1071"/>
    </location>
</feature>
<dbReference type="GO" id="GO:0007264">
    <property type="term" value="P:small GTPase-mediated signal transduction"/>
    <property type="evidence" value="ECO:0007669"/>
    <property type="project" value="TreeGrafter"/>
</dbReference>
<dbReference type="InterPro" id="IPR000198">
    <property type="entry name" value="RhoGAP_dom"/>
</dbReference>
<dbReference type="SUPFAM" id="SSF48350">
    <property type="entry name" value="GTPase activation domain, GAP"/>
    <property type="match status" value="1"/>
</dbReference>
<keyword evidence="5" id="KW-1185">Reference proteome</keyword>
<dbReference type="AlphaFoldDB" id="A0A401GWM6"/>
<feature type="region of interest" description="Disordered" evidence="2">
    <location>
        <begin position="878"/>
        <end position="1127"/>
    </location>
</feature>
<dbReference type="GO" id="GO:0005096">
    <property type="term" value="F:GTPase activator activity"/>
    <property type="evidence" value="ECO:0007669"/>
    <property type="project" value="TreeGrafter"/>
</dbReference>
<dbReference type="STRING" id="139825.A0A401GWM6"/>
<dbReference type="Gene3D" id="1.20.1270.60">
    <property type="entry name" value="Arfaptin homology (AH) domain/BAR domain"/>
    <property type="match status" value="2"/>
</dbReference>
<dbReference type="GO" id="GO:0007010">
    <property type="term" value="P:cytoskeleton organization"/>
    <property type="evidence" value="ECO:0007669"/>
    <property type="project" value="TreeGrafter"/>
</dbReference>
<feature type="compositionally biased region" description="Pro residues" evidence="2">
    <location>
        <begin position="951"/>
        <end position="961"/>
    </location>
</feature>
<dbReference type="SMART" id="SM00055">
    <property type="entry name" value="FCH"/>
    <property type="match status" value="1"/>
</dbReference>
<feature type="compositionally biased region" description="Low complexity" evidence="2">
    <location>
        <begin position="1073"/>
        <end position="1094"/>
    </location>
</feature>
<evidence type="ECO:0000256" key="2">
    <source>
        <dbReference type="SAM" id="MobiDB-lite"/>
    </source>
</evidence>
<evidence type="ECO:0000259" key="3">
    <source>
        <dbReference type="PROSITE" id="PS50238"/>
    </source>
</evidence>
<feature type="compositionally biased region" description="Low complexity" evidence="2">
    <location>
        <begin position="1000"/>
        <end position="1037"/>
    </location>
</feature>
<keyword evidence="1" id="KW-0175">Coiled coil</keyword>
<dbReference type="FunCoup" id="A0A401GWM6">
    <property type="interactions" value="17"/>
</dbReference>
<dbReference type="Gene3D" id="1.10.555.10">
    <property type="entry name" value="Rho GTPase activation protein"/>
    <property type="match status" value="1"/>
</dbReference>
<dbReference type="InterPro" id="IPR001060">
    <property type="entry name" value="FCH_dom"/>
</dbReference>
<dbReference type="GeneID" id="38783499"/>
<protein>
    <recommendedName>
        <fullName evidence="3">Rho-GAP domain-containing protein</fullName>
    </recommendedName>
</protein>
<sequence>MAVLSLPLTFQNSFWSQDYRTGLEVLYTQLENGVAENAEIVAFIKARAIAESGLATALANPVSKGSAFAQEDGVSLHLAFRGLQEESVAQGKAHELLAKELRTSVAEPFEKWATGYKERLRASKGNVLEHWMLAYEFAQGDVGKLKDDYHTKTRRADEAEDDVRFAPVTQPPGDKYTISPSLVPKDVRPRRMPQRQPTVTERISARFKEFRLGTTTAPHTDDAQPEVQFDADTEEKEKSTPRVDKGKGRAIEGAVSPPSIASPPPLSPPLPKLVTDPVPPAPAPPMILAGISVPPADVSALLKRAKEELPLRAVRFPLLGEYQECFSGEEFATWLKENVESFGGDLDRAAFAARELTEKYKLLRRLGELGNDFENAPDAIYQFRSKAFDLGSVAVPAKPEQALSSPQKALSPLAEEAKRTTASFASLVSRALNTNQNGNEPSHVKLRRDAEVADREYRIAIRKLDRQRLALEERIEDTLKTLQRWELDRLRAVKTVLRQYHDAVALFAKAYEPSLERSDTLIAAYQPEADIKALIEQHRTGPFRPTPQVYESVAHDESDVVFGLDLRRWADSGYWHASPTAGEEKRDEVPPVLTLLLAALNEAYPKLSSDIEKRKTWIYDVPLPGVHHLRETLNAVPPEQPLPNDVLGKYDAPVLASAVKLWALELDPPLGMFEGWDEFRKLYPTVGSYKADESPSNEQHILDVQIALQKLPKIHLLVLDTIIKHLKDLIDSTAEANGEDAREVYVTKLALTMGRTVLRPRQENEFSIQDRHPTLLFIDLLNKYAEILPPTILKKKRESERKVPVRRRTRPVDMRLSRSRISAGADLKELHAQQLAQRTGLKNAGSPPAVPAANIPILPQVAESPLPQKTEHDAPAVMLSAGPDSFDELPPAPPAHDAKEERVDFASIPPPPPLQAPIPKTPVIPPHPMFREPPPETDDAPPRPTFKEPAPEPASPEPPMPSFVEPPREFVTPPVPQPSFVDPPVEPEQSTRTPTAIPAVLRSGGSGSTSRPVSPRTSSLGSRSPSPTKPSTSPTLSQDRPVRGGRLTRGPRAPGGGGAVSSMVSNLNRQSIGARPASPANGGSGSSLSRPGSRTYTGHGKRSSISRVAEFSRRTMASDAEDEVVDK</sequence>
<name>A0A401GWM6_9APHY</name>
<feature type="region of interest" description="Disordered" evidence="2">
    <location>
        <begin position="165"/>
        <end position="199"/>
    </location>
</feature>
<dbReference type="GO" id="GO:0005886">
    <property type="term" value="C:plasma membrane"/>
    <property type="evidence" value="ECO:0007669"/>
    <property type="project" value="TreeGrafter"/>
</dbReference>
<comment type="caution">
    <text evidence="4">The sequence shown here is derived from an EMBL/GenBank/DDBJ whole genome shotgun (WGS) entry which is preliminary data.</text>
</comment>
<accession>A0A401GWM6</accession>
<feature type="compositionally biased region" description="Pro residues" evidence="2">
    <location>
        <begin position="908"/>
        <end position="928"/>
    </location>
</feature>
<feature type="domain" description="Rho-GAP" evidence="3">
    <location>
        <begin position="564"/>
        <end position="788"/>
    </location>
</feature>
<reference evidence="4 5" key="1">
    <citation type="journal article" date="2018" name="Sci. Rep.">
        <title>Genome sequence of the cauliflower mushroom Sparassis crispa (Hanabiratake) and its association with beneficial usage.</title>
        <authorList>
            <person name="Kiyama R."/>
            <person name="Furutani Y."/>
            <person name="Kawaguchi K."/>
            <person name="Nakanishi T."/>
        </authorList>
    </citation>
    <scope>NUCLEOTIDE SEQUENCE [LARGE SCALE GENOMIC DNA]</scope>
</reference>
<dbReference type="PANTHER" id="PTHR23065">
    <property type="entry name" value="PROLINE-SERINE-THREONINE PHOSPHATASE INTERACTING PROTEIN 1"/>
    <property type="match status" value="1"/>
</dbReference>
<dbReference type="SUPFAM" id="SSF103657">
    <property type="entry name" value="BAR/IMD domain-like"/>
    <property type="match status" value="2"/>
</dbReference>
<feature type="coiled-coil region" evidence="1">
    <location>
        <begin position="461"/>
        <end position="488"/>
    </location>
</feature>
<gene>
    <name evidence="4" type="ORF">SCP_0904610</name>
</gene>
<organism evidence="4 5">
    <name type="scientific">Sparassis crispa</name>
    <dbReference type="NCBI Taxonomy" id="139825"/>
    <lineage>
        <taxon>Eukaryota</taxon>
        <taxon>Fungi</taxon>
        <taxon>Dikarya</taxon>
        <taxon>Basidiomycota</taxon>
        <taxon>Agaricomycotina</taxon>
        <taxon>Agaricomycetes</taxon>
        <taxon>Polyporales</taxon>
        <taxon>Sparassidaceae</taxon>
        <taxon>Sparassis</taxon>
    </lineage>
</organism>
<evidence type="ECO:0000313" key="4">
    <source>
        <dbReference type="EMBL" id="GBE86582.1"/>
    </source>
</evidence>
<dbReference type="GO" id="GO:0005737">
    <property type="term" value="C:cytoplasm"/>
    <property type="evidence" value="ECO:0007669"/>
    <property type="project" value="TreeGrafter"/>
</dbReference>
<evidence type="ECO:0000313" key="5">
    <source>
        <dbReference type="Proteomes" id="UP000287166"/>
    </source>
</evidence>
<dbReference type="Pfam" id="PF00611">
    <property type="entry name" value="FCH"/>
    <property type="match status" value="1"/>
</dbReference>
<dbReference type="PROSITE" id="PS50238">
    <property type="entry name" value="RHOGAP"/>
    <property type="match status" value="1"/>
</dbReference>
<feature type="region of interest" description="Disordered" evidence="2">
    <location>
        <begin position="796"/>
        <end position="820"/>
    </location>
</feature>
<dbReference type="RefSeq" id="XP_027617495.1">
    <property type="nucleotide sequence ID" value="XM_027761694.1"/>
</dbReference>
<dbReference type="Proteomes" id="UP000287166">
    <property type="component" value="Unassembled WGS sequence"/>
</dbReference>
<feature type="region of interest" description="Disordered" evidence="2">
    <location>
        <begin position="214"/>
        <end position="266"/>
    </location>
</feature>
<dbReference type="SMART" id="SM00324">
    <property type="entry name" value="RhoGAP"/>
    <property type="match status" value="1"/>
</dbReference>
<dbReference type="InParanoid" id="A0A401GWM6"/>
<dbReference type="InterPro" id="IPR008936">
    <property type="entry name" value="Rho_GTPase_activation_prot"/>
</dbReference>
<dbReference type="EMBL" id="BFAD01000009">
    <property type="protein sequence ID" value="GBE86582.1"/>
    <property type="molecule type" value="Genomic_DNA"/>
</dbReference>
<dbReference type="InterPro" id="IPR027267">
    <property type="entry name" value="AH/BAR_dom_sf"/>
</dbReference>
<dbReference type="Pfam" id="PF00620">
    <property type="entry name" value="RhoGAP"/>
    <property type="match status" value="1"/>
</dbReference>